<dbReference type="GO" id="GO:0005737">
    <property type="term" value="C:cytoplasm"/>
    <property type="evidence" value="ECO:0007669"/>
    <property type="project" value="TreeGrafter"/>
</dbReference>
<dbReference type="Proteomes" id="UP000247647">
    <property type="component" value="Unassembled WGS sequence"/>
</dbReference>
<dbReference type="GO" id="GO:0031177">
    <property type="term" value="F:phosphopantetheine binding"/>
    <property type="evidence" value="ECO:0007669"/>
    <property type="project" value="TreeGrafter"/>
</dbReference>
<dbReference type="InterPro" id="IPR023213">
    <property type="entry name" value="CAT-like_dom_sf"/>
</dbReference>
<dbReference type="Pfam" id="PF00550">
    <property type="entry name" value="PP-binding"/>
    <property type="match status" value="3"/>
</dbReference>
<proteinExistence type="inferred from homology"/>
<dbReference type="GeneID" id="37129139"/>
<dbReference type="InterPro" id="IPR009081">
    <property type="entry name" value="PP-bd_ACP"/>
</dbReference>
<dbReference type="GO" id="GO:0044550">
    <property type="term" value="P:secondary metabolite biosynthetic process"/>
    <property type="evidence" value="ECO:0007669"/>
    <property type="project" value="TreeGrafter"/>
</dbReference>
<dbReference type="InterPro" id="IPR042099">
    <property type="entry name" value="ANL_N_sf"/>
</dbReference>
<name>A0A318ZGC3_ASPNB</name>
<organism evidence="6 7">
    <name type="scientific">Aspergillus neoniger (strain CBS 115656)</name>
    <dbReference type="NCBI Taxonomy" id="1448310"/>
    <lineage>
        <taxon>Eukaryota</taxon>
        <taxon>Fungi</taxon>
        <taxon>Dikarya</taxon>
        <taxon>Ascomycota</taxon>
        <taxon>Pezizomycotina</taxon>
        <taxon>Eurotiomycetes</taxon>
        <taxon>Eurotiomycetidae</taxon>
        <taxon>Eurotiales</taxon>
        <taxon>Aspergillaceae</taxon>
        <taxon>Aspergillus</taxon>
        <taxon>Aspergillus subgen. Circumdati</taxon>
    </lineage>
</organism>
<dbReference type="Gene3D" id="3.40.50.12780">
    <property type="entry name" value="N-terminal domain of ligase-like"/>
    <property type="match status" value="2"/>
</dbReference>
<sequence length="2159" mass="238216">MLNKEEIDLVSLFRGYASLHPETIAIEDCTNFLTDPPRMTYGELDECSSIFAQELKQNGVRPGDVIPLLSQRSPEAIVAILAILKCEACYVPMDAESWAHDRIQITLQQIQPHIIISTNSAQSNFQLKPWKVLEMSSWKAMLASGFIIKHQSNIWQAIAPPVLSLDRLAYIIFTSGTTGMPKGVMVSMRSITAYCRECDPDLPFNLSFNTISRVLCVVSIAFDACVGIIFSTITSGGTLILANPATFAASAKQCTVLPLTPSILSTLDPEGLDNIRSIYLGGESPSPSLIQAWSRPWRRIFNAYGPTETTCATLLGELFPEGPITVGWPIWYSKIILVNLDGECTDEEGEMYVGGAGLAVGYFGNDEATNKSFVMHNGERFYRTGDLARLTCDGYVFRGRMDSMVKNRGFLINLEAEVEPAILSIPETTGAVAMKIENSLVAFITPRVDISTVRQYLSANLSTFLVPDTIYALDEFPQTANGKCDRKSLLSLHQAEAKKLISETTMSSSNGHLTPIDAVKKAFAIVLRLPEDSVHPKTSFLQKGGHSLSAVRFVSILRKLGYVTSVNELLAKDSVGTVAETVASIAPSTPARASSAIQNNAPMTDLQQRMVRATTQSPTLHYIKIGMTFEHPGTSSICTPLRHAWETIYREHEILRTSWNLSVENGVHVISDNVSLNWEEIIVSRELWSSVCAEAIDINQCRDTLSSFRLITHPGHCTRLVWTVHHSLIDGWSAGRLLGDLNTLINKRRLPQTYPQFGEAARLMKQLAHESEKQASRYWRSIVGDYLPFKKILLSSPPIALSSKVATHADVHESLGISVSALEDAAKIFGVTSSTILYAAWALLLSRYCDSDKVALGAVIAQRALPIDGIESIVGPLINTLPLCVDTDKSTVGHLLKTVSQTLRELLDVQYSTHSLIYEATGIKSSDLFETVLAIQYGFPAFSSTDEGEIVASEIEFRESTELPLTMLVGESNGIVETKLFYSCQVYDSNQATDIVLQFHSLIHAIVRAEAQTSLDRVHSRIFDRCIGLNALQQESSWDMNGTMNVEDVAFAGPRTVQMAIQESMGCFPDLCAVSTDSRSLSYRELSGFLGVVSSRINEVTQRGDVICVISDGTIEWLVAILAVIQSGCTYCPVDVKLPRARQHYMIESASAKVVLFPRANMQTGYGFLGDVKALDRSQDYRKVQDNDIAAIIFTSGSKGVPKAVQLAHKSIMSLLSCPEGRLYSKPGWRIAQTLSLGFDCCVLEVLSAICFGGTLVLKDVNDPLTHLKKVDSMVSTPSLLATLEPEESRNLRVVFLLGEALHQNLLDKWRPGRVVHNCYGPAECTLFATYKRFDDAAHEQVSIGRPTPRTRIYILDKKQRPVPVGVKGEIYISGIQVSPGYRNNAVQTASAFLPDLHVGESQKMFKTGDMGRLMRDGNIEYIGREDDLFKIRGFRVDLGDIEASILAVAPDLDNIAVVVAPSADFLIAFVTPMSVNTTTLQDKIKESLPAHMVPAHILALPELPLSPNHKVDRKKLAGTEISLVRATEPLKTPMERFIAEIWRELLGKSPLTEQISASDHFLTMGGHSLLQIRVAQRLSQALNIPFPLRLVIQHPILKELSQAIAKEVLAQSVCSSRSSFRLLEPVSRTGDLPVSFLEEEFLINDLLSGSSPALNILFATEFQTSINTTILDQAFRESVQEREVFLSRYKQVQGKFVRSLVYTPSSLRQFSNTELSIDEFLETARNYRLDLANEQPVQALLYQQSPTKSTLVILMSHLVGDAITMNLFLNSLAARLQALSRQDHTDTGRLSADLQQTHTYIDWAAWSATQQYLSAEALSFWKTYLDHPPLQTGLNQSHRPRSYTGGAKSWTLPSSLSNSLQHLCADLSLSPHQLMLAAVTLATQALQPSQDIVMMAPYSLRTEPLTEELAGCLLDRVPIRVKWDRQQSLLELLRAVQQSSQTAIAHAVPYASLCKALHLPPSLTNSLAEIMVTFHPASSDETRRSFGQPFNLRPSGAKFPVLFEFFQQSPDETITVLFEHDDALLSGDDSEALMSAFQLVLQLIAQHQTVHDIVDTVCREARILAKHPNGPVDGQFLEPCNNESDVETIREAFATCLGVTLGDVSSDISLFDDLGGSSSDAVRLVWLLKEKGVFGMDLRKVLLARTPAALARLAKFNE</sequence>
<evidence type="ECO:0000256" key="1">
    <source>
        <dbReference type="ARBA" id="ARBA00022450"/>
    </source>
</evidence>
<dbReference type="PANTHER" id="PTHR45527:SF11">
    <property type="entry name" value="NONRIBOSOMAL PEPTIDE SYNTHETASE 5"/>
    <property type="match status" value="1"/>
</dbReference>
<dbReference type="InterPro" id="IPR001242">
    <property type="entry name" value="Condensation_dom"/>
</dbReference>
<dbReference type="PROSITE" id="PS50075">
    <property type="entry name" value="CARRIER"/>
    <property type="match status" value="3"/>
</dbReference>
<dbReference type="InterPro" id="IPR036736">
    <property type="entry name" value="ACP-like_sf"/>
</dbReference>
<evidence type="ECO:0000256" key="2">
    <source>
        <dbReference type="ARBA" id="ARBA00022553"/>
    </source>
</evidence>
<feature type="domain" description="Carrier" evidence="5">
    <location>
        <begin position="513"/>
        <end position="589"/>
    </location>
</feature>
<dbReference type="Gene3D" id="1.10.1200.10">
    <property type="entry name" value="ACP-like"/>
    <property type="match status" value="3"/>
</dbReference>
<dbReference type="Gene3D" id="3.30.559.10">
    <property type="entry name" value="Chloramphenicol acetyltransferase-like domain"/>
    <property type="match status" value="2"/>
</dbReference>
<evidence type="ECO:0000259" key="5">
    <source>
        <dbReference type="PROSITE" id="PS50075"/>
    </source>
</evidence>
<dbReference type="Gene3D" id="3.30.300.30">
    <property type="match status" value="2"/>
</dbReference>
<gene>
    <name evidence="6" type="ORF">BO87DRAFT_415340</name>
</gene>
<reference evidence="6" key="1">
    <citation type="submission" date="2016-12" db="EMBL/GenBank/DDBJ databases">
        <title>The genomes of Aspergillus section Nigri reveals drivers in fungal speciation.</title>
        <authorList>
            <consortium name="DOE Joint Genome Institute"/>
            <person name="Vesth T.C."/>
            <person name="Nybo J."/>
            <person name="Theobald S."/>
            <person name="Brandl J."/>
            <person name="Frisvad J.C."/>
            <person name="Nielsen K.F."/>
            <person name="Lyhne E.K."/>
            <person name="Kogle M.E."/>
            <person name="Kuo A."/>
            <person name="Riley R."/>
            <person name="Clum A."/>
            <person name="Nolan M."/>
            <person name="Lipzen A."/>
            <person name="Salamov A."/>
            <person name="Henrissat B."/>
            <person name="Wiebenga A."/>
            <person name="De Vries R.P."/>
            <person name="Grigoriev I.V."/>
            <person name="Mortensen U.H."/>
            <person name="Andersen M.R."/>
            <person name="Baker S.E."/>
        </authorList>
    </citation>
    <scope>NUCLEOTIDE SEQUENCE [LARGE SCALE GENOMIC DNA]</scope>
    <source>
        <strain evidence="6">CBS 115656</strain>
    </source>
</reference>
<dbReference type="Pfam" id="PF13193">
    <property type="entry name" value="AMP-binding_C"/>
    <property type="match status" value="1"/>
</dbReference>
<evidence type="ECO:0000256" key="4">
    <source>
        <dbReference type="ARBA" id="ARBA00029454"/>
    </source>
</evidence>
<dbReference type="PROSITE" id="PS00455">
    <property type="entry name" value="AMP_BINDING"/>
    <property type="match status" value="1"/>
</dbReference>
<dbReference type="Pfam" id="PF00501">
    <property type="entry name" value="AMP-binding"/>
    <property type="match status" value="2"/>
</dbReference>
<keyword evidence="3" id="KW-0436">Ligase</keyword>
<evidence type="ECO:0000256" key="3">
    <source>
        <dbReference type="ARBA" id="ARBA00022598"/>
    </source>
</evidence>
<keyword evidence="2" id="KW-0597">Phosphoprotein</keyword>
<dbReference type="PANTHER" id="PTHR45527">
    <property type="entry name" value="NONRIBOSOMAL PEPTIDE SYNTHETASE"/>
    <property type="match status" value="1"/>
</dbReference>
<dbReference type="Pfam" id="PF00668">
    <property type="entry name" value="Condensation"/>
    <property type="match status" value="2"/>
</dbReference>
<dbReference type="GO" id="GO:0043041">
    <property type="term" value="P:amino acid activation for nonribosomal peptide biosynthetic process"/>
    <property type="evidence" value="ECO:0007669"/>
    <property type="project" value="TreeGrafter"/>
</dbReference>
<dbReference type="InterPro" id="IPR020845">
    <property type="entry name" value="AMP-binding_CS"/>
</dbReference>
<keyword evidence="7" id="KW-1185">Reference proteome</keyword>
<dbReference type="RefSeq" id="XP_025480600.1">
    <property type="nucleotide sequence ID" value="XM_025626683.1"/>
</dbReference>
<accession>A0A318ZGC3</accession>
<dbReference type="OrthoDB" id="4487733at2759"/>
<dbReference type="InterPro" id="IPR000873">
    <property type="entry name" value="AMP-dep_synth/lig_dom"/>
</dbReference>
<dbReference type="Gene3D" id="3.30.559.30">
    <property type="entry name" value="Nonribosomal peptide synthetase, condensation domain"/>
    <property type="match status" value="2"/>
</dbReference>
<dbReference type="EMBL" id="KZ821457">
    <property type="protein sequence ID" value="PYH35122.1"/>
    <property type="molecule type" value="Genomic_DNA"/>
</dbReference>
<keyword evidence="1" id="KW-0596">Phosphopantetheine</keyword>
<feature type="domain" description="Carrier" evidence="5">
    <location>
        <begin position="1533"/>
        <end position="1609"/>
    </location>
</feature>
<dbReference type="GO" id="GO:0016874">
    <property type="term" value="F:ligase activity"/>
    <property type="evidence" value="ECO:0007669"/>
    <property type="project" value="UniProtKB-KW"/>
</dbReference>
<dbReference type="InterPro" id="IPR045851">
    <property type="entry name" value="AMP-bd_C_sf"/>
</dbReference>
<dbReference type="InterPro" id="IPR025110">
    <property type="entry name" value="AMP-bd_C"/>
</dbReference>
<feature type="domain" description="Carrier" evidence="5">
    <location>
        <begin position="2084"/>
        <end position="2159"/>
    </location>
</feature>
<evidence type="ECO:0000313" key="7">
    <source>
        <dbReference type="Proteomes" id="UP000247647"/>
    </source>
</evidence>
<comment type="similarity">
    <text evidence="4">Belongs to the NRP synthetase family.</text>
</comment>
<dbReference type="SUPFAM" id="SSF52777">
    <property type="entry name" value="CoA-dependent acyltransferases"/>
    <property type="match status" value="4"/>
</dbReference>
<protein>
    <submittedName>
        <fullName evidence="6">Nonribosomal peptide synthetase 5</fullName>
    </submittedName>
</protein>
<dbReference type="SUPFAM" id="SSF56801">
    <property type="entry name" value="Acetyl-CoA synthetase-like"/>
    <property type="match status" value="2"/>
</dbReference>
<dbReference type="PROSITE" id="PS00012">
    <property type="entry name" value="PHOSPHOPANTETHEINE"/>
    <property type="match status" value="2"/>
</dbReference>
<dbReference type="SUPFAM" id="SSF47336">
    <property type="entry name" value="ACP-like"/>
    <property type="match status" value="3"/>
</dbReference>
<dbReference type="InterPro" id="IPR006162">
    <property type="entry name" value="Ppantetheine_attach_site"/>
</dbReference>
<evidence type="ECO:0000313" key="6">
    <source>
        <dbReference type="EMBL" id="PYH35122.1"/>
    </source>
</evidence>